<dbReference type="InterPro" id="IPR029063">
    <property type="entry name" value="SAM-dependent_MTases_sf"/>
</dbReference>
<dbReference type="GO" id="GO:0008757">
    <property type="term" value="F:S-adenosylmethionine-dependent methyltransferase activity"/>
    <property type="evidence" value="ECO:0007669"/>
    <property type="project" value="InterPro"/>
</dbReference>
<evidence type="ECO:0000313" key="3">
    <source>
        <dbReference type="Proteomes" id="UP000322327"/>
    </source>
</evidence>
<name>A0A5C8FXT5_9SPIR</name>
<dbReference type="AlphaFoldDB" id="A0A5C8FXT5"/>
<accession>A0A5C8FXT5</accession>
<dbReference type="Proteomes" id="UP000322327">
    <property type="component" value="Unassembled WGS sequence"/>
</dbReference>
<keyword evidence="2" id="KW-0808">Transferase</keyword>
<dbReference type="CDD" id="cd02440">
    <property type="entry name" value="AdoMet_MTases"/>
    <property type="match status" value="1"/>
</dbReference>
<gene>
    <name evidence="2" type="ORF">EPJ76_09325</name>
</gene>
<evidence type="ECO:0000259" key="1">
    <source>
        <dbReference type="Pfam" id="PF08241"/>
    </source>
</evidence>
<dbReference type="RefSeq" id="WP_147531436.1">
    <property type="nucleotide sequence ID" value="NZ_SAYI01000019.1"/>
</dbReference>
<keyword evidence="2" id="KW-0489">Methyltransferase</keyword>
<organism evidence="2 3">
    <name type="scientific">Brachyspira aalborgi</name>
    <dbReference type="NCBI Taxonomy" id="29522"/>
    <lineage>
        <taxon>Bacteria</taxon>
        <taxon>Pseudomonadati</taxon>
        <taxon>Spirochaetota</taxon>
        <taxon>Spirochaetia</taxon>
        <taxon>Brachyspirales</taxon>
        <taxon>Brachyspiraceae</taxon>
        <taxon>Brachyspira</taxon>
    </lineage>
</organism>
<reference evidence="2 3" key="1">
    <citation type="journal article" date="1992" name="Lakartidningen">
        <title>[Penicillin V and not amoxicillin is the first choice preparation in acute otitis].</title>
        <authorList>
            <person name="Kamme C."/>
            <person name="Lundgren K."/>
            <person name="Prellner K."/>
        </authorList>
    </citation>
    <scope>NUCLEOTIDE SEQUENCE [LARGE SCALE GENOMIC DNA]</scope>
    <source>
        <strain evidence="2 3">PC3053II</strain>
    </source>
</reference>
<comment type="caution">
    <text evidence="2">The sequence shown here is derived from an EMBL/GenBank/DDBJ whole genome shotgun (WGS) entry which is preliminary data.</text>
</comment>
<evidence type="ECO:0000313" key="2">
    <source>
        <dbReference type="EMBL" id="TXJ54516.1"/>
    </source>
</evidence>
<dbReference type="PANTHER" id="PTHR43591">
    <property type="entry name" value="METHYLTRANSFERASE"/>
    <property type="match status" value="1"/>
</dbReference>
<feature type="domain" description="Methyltransferase type 11" evidence="1">
    <location>
        <begin position="31"/>
        <end position="119"/>
    </location>
</feature>
<dbReference type="InterPro" id="IPR013216">
    <property type="entry name" value="Methyltransf_11"/>
</dbReference>
<dbReference type="SUPFAM" id="SSF53335">
    <property type="entry name" value="S-adenosyl-L-methionine-dependent methyltransferases"/>
    <property type="match status" value="1"/>
</dbReference>
<dbReference type="EMBL" id="SAYI01000019">
    <property type="protein sequence ID" value="TXJ54516.1"/>
    <property type="molecule type" value="Genomic_DNA"/>
</dbReference>
<dbReference type="Gene3D" id="3.40.50.150">
    <property type="entry name" value="Vaccinia Virus protein VP39"/>
    <property type="match status" value="1"/>
</dbReference>
<dbReference type="PANTHER" id="PTHR43591:SF24">
    <property type="entry name" value="2-METHOXY-6-POLYPRENYL-1,4-BENZOQUINOL METHYLASE, MITOCHONDRIAL"/>
    <property type="match status" value="1"/>
</dbReference>
<sequence length="189" mass="22398">MKEPILEKFLRKYRIRMVKPTIEKYNNCKLLDIGCGWEAKLLKSIENYIDYGVGIDFKPPKLKTEKLETIESFLEKELPFENESFDVVTMLAVLEHLTYPEDILKEIHRVLKKDGRLIITVPSKIAKPILEFLSYKMHVIDRLEIEDHKKYYNKKDIFEAAEISNFIVEKHKYFQLGCNNFAILKKNIN</sequence>
<dbReference type="Pfam" id="PF08241">
    <property type="entry name" value="Methyltransf_11"/>
    <property type="match status" value="1"/>
</dbReference>
<dbReference type="GO" id="GO:0032259">
    <property type="term" value="P:methylation"/>
    <property type="evidence" value="ECO:0007669"/>
    <property type="project" value="UniProtKB-KW"/>
</dbReference>
<protein>
    <submittedName>
        <fullName evidence="2">Class I SAM-dependent methyltransferase</fullName>
    </submittedName>
</protein>
<proteinExistence type="predicted"/>